<sequence>MQHHGPRHAHYKAAGVSTGARRPVGLPGTCSRVPVTVLVGVVVEVAAAAAAAVMVAVVVVVGCRGAGRAGDDCGVTERLRSWCERNDCSEL</sequence>
<dbReference type="AlphaFoldDB" id="A0A5B7GU27"/>
<feature type="transmembrane region" description="Helical" evidence="2">
    <location>
        <begin position="35"/>
        <end position="61"/>
    </location>
</feature>
<organism evidence="3 4">
    <name type="scientific">Portunus trituberculatus</name>
    <name type="common">Swimming crab</name>
    <name type="synonym">Neptunus trituberculatus</name>
    <dbReference type="NCBI Taxonomy" id="210409"/>
    <lineage>
        <taxon>Eukaryota</taxon>
        <taxon>Metazoa</taxon>
        <taxon>Ecdysozoa</taxon>
        <taxon>Arthropoda</taxon>
        <taxon>Crustacea</taxon>
        <taxon>Multicrustacea</taxon>
        <taxon>Malacostraca</taxon>
        <taxon>Eumalacostraca</taxon>
        <taxon>Eucarida</taxon>
        <taxon>Decapoda</taxon>
        <taxon>Pleocyemata</taxon>
        <taxon>Brachyura</taxon>
        <taxon>Eubrachyura</taxon>
        <taxon>Portunoidea</taxon>
        <taxon>Portunidae</taxon>
        <taxon>Portuninae</taxon>
        <taxon>Portunus</taxon>
    </lineage>
</organism>
<evidence type="ECO:0000256" key="1">
    <source>
        <dbReference type="SAM" id="MobiDB-lite"/>
    </source>
</evidence>
<gene>
    <name evidence="3" type="ORF">E2C01_057638</name>
</gene>
<accession>A0A5B7GU27</accession>
<evidence type="ECO:0000313" key="4">
    <source>
        <dbReference type="Proteomes" id="UP000324222"/>
    </source>
</evidence>
<keyword evidence="2" id="KW-0472">Membrane</keyword>
<keyword evidence="2" id="KW-0812">Transmembrane</keyword>
<name>A0A5B7GU27_PORTR</name>
<keyword evidence="4" id="KW-1185">Reference proteome</keyword>
<keyword evidence="2" id="KW-1133">Transmembrane helix</keyword>
<evidence type="ECO:0000313" key="3">
    <source>
        <dbReference type="EMBL" id="MPC63540.1"/>
    </source>
</evidence>
<dbReference type="Proteomes" id="UP000324222">
    <property type="component" value="Unassembled WGS sequence"/>
</dbReference>
<comment type="caution">
    <text evidence="3">The sequence shown here is derived from an EMBL/GenBank/DDBJ whole genome shotgun (WGS) entry which is preliminary data.</text>
</comment>
<evidence type="ECO:0000256" key="2">
    <source>
        <dbReference type="SAM" id="Phobius"/>
    </source>
</evidence>
<dbReference type="EMBL" id="VSRR010020943">
    <property type="protein sequence ID" value="MPC63540.1"/>
    <property type="molecule type" value="Genomic_DNA"/>
</dbReference>
<feature type="region of interest" description="Disordered" evidence="1">
    <location>
        <begin position="1"/>
        <end position="27"/>
    </location>
</feature>
<feature type="compositionally biased region" description="Basic residues" evidence="1">
    <location>
        <begin position="1"/>
        <end position="11"/>
    </location>
</feature>
<protein>
    <submittedName>
        <fullName evidence="3">Uncharacterized protein</fullName>
    </submittedName>
</protein>
<proteinExistence type="predicted"/>
<reference evidence="3 4" key="1">
    <citation type="submission" date="2019-05" db="EMBL/GenBank/DDBJ databases">
        <title>Another draft genome of Portunus trituberculatus and its Hox gene families provides insights of decapod evolution.</title>
        <authorList>
            <person name="Jeong J.-H."/>
            <person name="Song I."/>
            <person name="Kim S."/>
            <person name="Choi T."/>
            <person name="Kim D."/>
            <person name="Ryu S."/>
            <person name="Kim W."/>
        </authorList>
    </citation>
    <scope>NUCLEOTIDE SEQUENCE [LARGE SCALE GENOMIC DNA]</scope>
    <source>
        <tissue evidence="3">Muscle</tissue>
    </source>
</reference>